<dbReference type="RefSeq" id="WP_369150048.1">
    <property type="nucleotide sequence ID" value="NZ_OZ156464.1"/>
</dbReference>
<accession>A0A853F180</accession>
<dbReference type="AlphaFoldDB" id="A0A853F180"/>
<comment type="caution">
    <text evidence="2">The sequence shown here is derived from an EMBL/GenBank/DDBJ whole genome shotgun (WGS) entry which is preliminary data.</text>
</comment>
<organism evidence="2 3">
    <name type="scientific">Candidatus Thiodubiliella endoseptemdiera</name>
    <dbReference type="NCBI Taxonomy" id="2738886"/>
    <lineage>
        <taxon>Bacteria</taxon>
        <taxon>Pseudomonadati</taxon>
        <taxon>Pseudomonadota</taxon>
        <taxon>Gammaproteobacteria</taxon>
        <taxon>Candidatus Pseudothioglobaceae</taxon>
        <taxon>Candidatus Thiodubiliella</taxon>
    </lineage>
</organism>
<dbReference type="Proteomes" id="UP000568751">
    <property type="component" value="Unassembled WGS sequence"/>
</dbReference>
<proteinExistence type="predicted"/>
<dbReference type="EMBL" id="JACCHT010000001">
    <property type="protein sequence ID" value="NYT27703.1"/>
    <property type="molecule type" value="Genomic_DNA"/>
</dbReference>
<dbReference type="PANTHER" id="PTHR35604:SF2">
    <property type="entry name" value="TRANSPOSASE INSH FOR INSERTION SEQUENCE ELEMENT IS5A-RELATED"/>
    <property type="match status" value="1"/>
</dbReference>
<reference evidence="2 3" key="1">
    <citation type="submission" date="2020-05" db="EMBL/GenBank/DDBJ databases">
        <title>Horizontal transmission and recombination maintain forever young bacterial symbiont genomes.</title>
        <authorList>
            <person name="Russell S.L."/>
            <person name="Pepper-Tunick E."/>
            <person name="Svedberg J."/>
            <person name="Byrne A."/>
            <person name="Ruelas Castillo J."/>
            <person name="Vollmers C."/>
            <person name="Beinart R.A."/>
            <person name="Corbett-Detig R."/>
        </authorList>
    </citation>
    <scope>NUCLEOTIDE SEQUENCE [LARGE SCALE GENOMIC DNA]</scope>
    <source>
        <strain evidence="2">455</strain>
    </source>
</reference>
<dbReference type="InterPro" id="IPR008490">
    <property type="entry name" value="Transposase_InsH_N"/>
</dbReference>
<evidence type="ECO:0000259" key="1">
    <source>
        <dbReference type="Pfam" id="PF05598"/>
    </source>
</evidence>
<dbReference type="Pfam" id="PF05598">
    <property type="entry name" value="DUF772"/>
    <property type="match status" value="1"/>
</dbReference>
<feature type="domain" description="Transposase InsH N-terminal" evidence="1">
    <location>
        <begin position="24"/>
        <end position="109"/>
    </location>
</feature>
<name>A0A853F180_9GAMM</name>
<evidence type="ECO:0000313" key="2">
    <source>
        <dbReference type="EMBL" id="NYT27703.1"/>
    </source>
</evidence>
<evidence type="ECO:0000313" key="3">
    <source>
        <dbReference type="Proteomes" id="UP000568751"/>
    </source>
</evidence>
<gene>
    <name evidence="2" type="ORF">H0A76_07265</name>
</gene>
<dbReference type="PANTHER" id="PTHR35604">
    <property type="entry name" value="TRANSPOSASE INSH FOR INSERTION SEQUENCE ELEMENT IS5A-RELATED"/>
    <property type="match status" value="1"/>
</dbReference>
<sequence length="125" mass="14598">MSWKQTAQNSFADSLVVEHKSLSELDDVHNIINWPEIEQTLSNLYSSKRGAPSYPPLMMFKILILQAWYGLSDEALEKQIARDLMFRRFIDLSLSENVPDHSSIWRFRQLLNTEKLLEPLLETFA</sequence>
<protein>
    <submittedName>
        <fullName evidence="2">Transposase</fullName>
    </submittedName>
</protein>